<reference evidence="2" key="1">
    <citation type="submission" date="2023-08" db="EMBL/GenBank/DDBJ databases">
        <title>Methanolobus mangrovi sp. nov. and Methanolobus sediminis sp. nov, two novel methylotrophic methanogens isolated from mangrove sediments in China.</title>
        <authorList>
            <person name="Zhou J."/>
        </authorList>
    </citation>
    <scope>NUCLEOTIDE SEQUENCE</scope>
    <source>
        <strain evidence="2">FTZ2</strain>
    </source>
</reference>
<dbReference type="GeneID" id="84230181"/>
<name>A0AA51UDY2_9EURY</name>
<dbReference type="EMBL" id="CP133594">
    <property type="protein sequence ID" value="WMW21449.1"/>
    <property type="molecule type" value="Genomic_DNA"/>
</dbReference>
<keyword evidence="1" id="KW-0812">Transmembrane</keyword>
<dbReference type="RefSeq" id="WP_309307235.1">
    <property type="nucleotide sequence ID" value="NZ_CP133594.1"/>
</dbReference>
<evidence type="ECO:0000313" key="3">
    <source>
        <dbReference type="Proteomes" id="UP001183006"/>
    </source>
</evidence>
<accession>A0AA51UDY2</accession>
<feature type="transmembrane region" description="Helical" evidence="1">
    <location>
        <begin position="122"/>
        <end position="143"/>
    </location>
</feature>
<sequence length="455" mass="51221">MSVSYVFLAKVWAFETNADSARYMISALVQSEAAIIAIVITLSLVAIQHVAAYYSERTIDLFKSFKTNPDFIILLFIYFSSIIYGLWVLKTIHNSQSFGVISHNFLFFGQYNDESVFENKVIAAYSLGIFAFFALIIYINRILEMFKPTEMIKLFSTDVGYYNIKNALEKEKNIDVGGEVEPVIDTVQPIVDVLRGSIKKHDYESVKYGLNVFKKKAISIIENKENQYLESTFKVVDHIIFHIGELVIDAAKKDMEDAAIFAVNIISDIGIAAATKNLRKITDTSIMKICFFCSTPLKTSFGDFIIVHRSVVKVAELTRISVDNKWETEIGHGILALSKTGYKLVDDEPFSHEVKTIVEAILMFLIQLAGKLSDDESMNSFSINIVTYSYKIGEKILDTNNLSKKEKLDSLNDIMAKLDSLSTHVGGVCNGPLYLEIRTCIFNLESLKSTFEGLK</sequence>
<dbReference type="KEGG" id="mmav:RE476_08530"/>
<dbReference type="Proteomes" id="UP001183006">
    <property type="component" value="Chromosome"/>
</dbReference>
<keyword evidence="1" id="KW-0472">Membrane</keyword>
<gene>
    <name evidence="2" type="ORF">RE476_08530</name>
</gene>
<proteinExistence type="predicted"/>
<protein>
    <submittedName>
        <fullName evidence="2">DUF2254 family protein</fullName>
    </submittedName>
</protein>
<evidence type="ECO:0000313" key="2">
    <source>
        <dbReference type="EMBL" id="WMW21449.1"/>
    </source>
</evidence>
<dbReference type="InterPro" id="IPR018723">
    <property type="entry name" value="DUF2254_membrane"/>
</dbReference>
<feature type="transmembrane region" description="Helical" evidence="1">
    <location>
        <begin position="33"/>
        <end position="51"/>
    </location>
</feature>
<dbReference type="Pfam" id="PF10011">
    <property type="entry name" value="DUF2254"/>
    <property type="match status" value="1"/>
</dbReference>
<dbReference type="AlphaFoldDB" id="A0AA51UDY2"/>
<feature type="transmembrane region" description="Helical" evidence="1">
    <location>
        <begin position="71"/>
        <end position="89"/>
    </location>
</feature>
<keyword evidence="1" id="KW-1133">Transmembrane helix</keyword>
<keyword evidence="3" id="KW-1185">Reference proteome</keyword>
<organism evidence="2 3">
    <name type="scientific">Methanolobus mangrovi</name>
    <dbReference type="NCBI Taxonomy" id="3072977"/>
    <lineage>
        <taxon>Archaea</taxon>
        <taxon>Methanobacteriati</taxon>
        <taxon>Methanobacteriota</taxon>
        <taxon>Stenosarchaea group</taxon>
        <taxon>Methanomicrobia</taxon>
        <taxon>Methanosarcinales</taxon>
        <taxon>Methanosarcinaceae</taxon>
        <taxon>Methanolobus</taxon>
    </lineage>
</organism>
<evidence type="ECO:0000256" key="1">
    <source>
        <dbReference type="SAM" id="Phobius"/>
    </source>
</evidence>